<dbReference type="STRING" id="1280847.SAMN04488036_105248"/>
<dbReference type="EMBL" id="FOSZ01000005">
    <property type="protein sequence ID" value="SFL13538.1"/>
    <property type="molecule type" value="Genomic_DNA"/>
</dbReference>
<organism evidence="3 4">
    <name type="scientific">Shimia haliotis</name>
    <dbReference type="NCBI Taxonomy" id="1280847"/>
    <lineage>
        <taxon>Bacteria</taxon>
        <taxon>Pseudomonadati</taxon>
        <taxon>Pseudomonadota</taxon>
        <taxon>Alphaproteobacteria</taxon>
        <taxon>Rhodobacterales</taxon>
        <taxon>Roseobacteraceae</taxon>
    </lineage>
</organism>
<dbReference type="InterPro" id="IPR013517">
    <property type="entry name" value="FG-GAP"/>
</dbReference>
<evidence type="ECO:0000313" key="3">
    <source>
        <dbReference type="EMBL" id="SFL13538.1"/>
    </source>
</evidence>
<reference evidence="4" key="1">
    <citation type="submission" date="2016-10" db="EMBL/GenBank/DDBJ databases">
        <authorList>
            <person name="Varghese N."/>
            <person name="Submissions S."/>
        </authorList>
    </citation>
    <scope>NUCLEOTIDE SEQUENCE [LARGE SCALE GENOMIC DNA]</scope>
    <source>
        <strain evidence="4">DSM 28453</strain>
    </source>
</reference>
<proteinExistence type="predicted"/>
<dbReference type="AlphaFoldDB" id="A0A1I4F6F7"/>
<dbReference type="Pfam" id="PF13517">
    <property type="entry name" value="FG-GAP_3"/>
    <property type="match status" value="1"/>
</dbReference>
<gene>
    <name evidence="3" type="ORF">SAMN04488036_105248</name>
</gene>
<protein>
    <submittedName>
        <fullName evidence="3">Repeat domain-containing protein</fullName>
    </submittedName>
</protein>
<evidence type="ECO:0000313" key="4">
    <source>
        <dbReference type="Proteomes" id="UP000198851"/>
    </source>
</evidence>
<feature type="chain" id="PRO_5011687663" evidence="2">
    <location>
        <begin position="38"/>
        <end position="251"/>
    </location>
</feature>
<accession>A0A1I4F6F7</accession>
<sequence>MLARARRLTMRPLRRLLRRAGLALCALPVGLSAPVSADIKSARFAEPTTRYTHGVLGDAIEYGALKLKLRGGKTITITLPQDRVFEDLEPRLFDVTGDGNLEAIVVESSQSGGARLALYNQGGLIAATPHIGQRNRWLAPVGAADMDGDGQVEIAYIDRPHLAKTLRVWRFENNTLVEVANSKGLTNHRIGEDFISGGLRTCDTGPEMITVDANWQNIVSTRFDGKRLVSRPLGPFNGQASLRAALACASD</sequence>
<dbReference type="Proteomes" id="UP000198851">
    <property type="component" value="Unassembled WGS sequence"/>
</dbReference>
<name>A0A1I4F6F7_9RHOB</name>
<evidence type="ECO:0000256" key="1">
    <source>
        <dbReference type="ARBA" id="ARBA00022729"/>
    </source>
</evidence>
<keyword evidence="1 2" id="KW-0732">Signal</keyword>
<feature type="signal peptide" evidence="2">
    <location>
        <begin position="1"/>
        <end position="37"/>
    </location>
</feature>
<dbReference type="InterPro" id="IPR028994">
    <property type="entry name" value="Integrin_alpha_N"/>
</dbReference>
<dbReference type="OrthoDB" id="58662at2"/>
<evidence type="ECO:0000256" key="2">
    <source>
        <dbReference type="SAM" id="SignalP"/>
    </source>
</evidence>
<keyword evidence="4" id="KW-1185">Reference proteome</keyword>
<dbReference type="SUPFAM" id="SSF69318">
    <property type="entry name" value="Integrin alpha N-terminal domain"/>
    <property type="match status" value="1"/>
</dbReference>